<dbReference type="InterPro" id="IPR036097">
    <property type="entry name" value="HisK_dim/P_sf"/>
</dbReference>
<keyword evidence="4" id="KW-0812">Transmembrane</keyword>
<dbReference type="InterPro" id="IPR003661">
    <property type="entry name" value="HisK_dim/P_dom"/>
</dbReference>
<keyword evidence="4" id="KW-0472">Membrane</keyword>
<feature type="transmembrane region" description="Helical" evidence="4">
    <location>
        <begin position="51"/>
        <end position="68"/>
    </location>
</feature>
<evidence type="ECO:0000256" key="4">
    <source>
        <dbReference type="SAM" id="Phobius"/>
    </source>
</evidence>
<dbReference type="EC" id="2.7.13.3" evidence="2"/>
<feature type="domain" description="Histidine kinase" evidence="5">
    <location>
        <begin position="214"/>
        <end position="433"/>
    </location>
</feature>
<dbReference type="InterPro" id="IPR036890">
    <property type="entry name" value="HATPase_C_sf"/>
</dbReference>
<feature type="transmembrane region" description="Helical" evidence="4">
    <location>
        <begin position="80"/>
        <end position="102"/>
    </location>
</feature>
<keyword evidence="3" id="KW-0597">Phosphoprotein</keyword>
<dbReference type="PANTHER" id="PTHR43065">
    <property type="entry name" value="SENSOR HISTIDINE KINASE"/>
    <property type="match status" value="1"/>
</dbReference>
<dbReference type="SMART" id="SM00388">
    <property type="entry name" value="HisKA"/>
    <property type="match status" value="1"/>
</dbReference>
<dbReference type="InterPro" id="IPR005467">
    <property type="entry name" value="His_kinase_dom"/>
</dbReference>
<comment type="catalytic activity">
    <reaction evidence="1">
        <text>ATP + protein L-histidine = ADP + protein N-phospho-L-histidine.</text>
        <dbReference type="EC" id="2.7.13.3"/>
    </reaction>
</comment>
<gene>
    <name evidence="6" type="ORF">AIOL_002877</name>
</gene>
<dbReference type="SUPFAM" id="SSF55874">
    <property type="entry name" value="ATPase domain of HSP90 chaperone/DNA topoisomerase II/histidine kinase"/>
    <property type="match status" value="1"/>
</dbReference>
<dbReference type="STRING" id="1675527.AIOL_002877"/>
<dbReference type="SUPFAM" id="SSF47384">
    <property type="entry name" value="Homodimeric domain of signal transducing histidine kinase"/>
    <property type="match status" value="1"/>
</dbReference>
<dbReference type="GO" id="GO:0000155">
    <property type="term" value="F:phosphorelay sensor kinase activity"/>
    <property type="evidence" value="ECO:0007669"/>
    <property type="project" value="InterPro"/>
</dbReference>
<dbReference type="EMBL" id="LFTY01000002">
    <property type="protein sequence ID" value="KMW57909.1"/>
    <property type="molecule type" value="Genomic_DNA"/>
</dbReference>
<dbReference type="InterPro" id="IPR003594">
    <property type="entry name" value="HATPase_dom"/>
</dbReference>
<evidence type="ECO:0000259" key="5">
    <source>
        <dbReference type="PROSITE" id="PS50109"/>
    </source>
</evidence>
<protein>
    <recommendedName>
        <fullName evidence="2">histidine kinase</fullName>
        <ecNumber evidence="2">2.7.13.3</ecNumber>
    </recommendedName>
</protein>
<dbReference type="PROSITE" id="PS50109">
    <property type="entry name" value="HIS_KIN"/>
    <property type="match status" value="1"/>
</dbReference>
<keyword evidence="4" id="KW-1133">Transmembrane helix</keyword>
<dbReference type="AlphaFoldDB" id="A0A0J9E816"/>
<sequence>MRGWLDKLLEEEREFLRRHCQRHVLDWLFRIVLLLVASSYFAQVLADPWYIRWWVAFAASVLVDYIAARRFSNAQTPGNYLLVILGSTLEIICGIVLTIYMWNTGVPALQFSALLYLIAAVMFGWSGRIRFLYAQVLDILMMQVPLTWFWMTIYFGATAPSATEQAVAIAFICIQAFHLKTLWSVRTSLLAIEAARQRAGEANKMDAVGRLTGGIAHDFNNILTVILGNLELHAEETDPCERDKLIRDAHTAAQRATALTSQLLTFSRQAPMQREVFAAITVAQELETMVRRTMPASVQFSVESSAGNARIDTDRAFLQSALLNLVINAADAMNGVGRIALRVRLIEGSATGRDQRDRAGFVGIAVLDNGPGFEDEALEYAFDPFFTTKPVGKGSGLGLSMVKGFAEQSGGTATARNLRGGGAEVELLLPKIAAAPP</sequence>
<evidence type="ECO:0000256" key="2">
    <source>
        <dbReference type="ARBA" id="ARBA00012438"/>
    </source>
</evidence>
<evidence type="ECO:0000256" key="3">
    <source>
        <dbReference type="ARBA" id="ARBA00022553"/>
    </source>
</evidence>
<dbReference type="Proteomes" id="UP000037178">
    <property type="component" value="Unassembled WGS sequence"/>
</dbReference>
<evidence type="ECO:0000313" key="7">
    <source>
        <dbReference type="Proteomes" id="UP000037178"/>
    </source>
</evidence>
<dbReference type="PATRIC" id="fig|1675527.3.peg.3011"/>
<feature type="transmembrane region" description="Helical" evidence="4">
    <location>
        <begin position="27"/>
        <end position="45"/>
    </location>
</feature>
<accession>A0A0J9E816</accession>
<dbReference type="Pfam" id="PF02518">
    <property type="entry name" value="HATPase_c"/>
    <property type="match status" value="1"/>
</dbReference>
<feature type="transmembrane region" description="Helical" evidence="4">
    <location>
        <begin position="132"/>
        <end position="151"/>
    </location>
</feature>
<dbReference type="InterPro" id="IPR004358">
    <property type="entry name" value="Sig_transdc_His_kin-like_C"/>
</dbReference>
<keyword evidence="7" id="KW-1185">Reference proteome</keyword>
<feature type="transmembrane region" description="Helical" evidence="4">
    <location>
        <begin position="108"/>
        <end position="125"/>
    </location>
</feature>
<evidence type="ECO:0000313" key="6">
    <source>
        <dbReference type="EMBL" id="KMW57909.1"/>
    </source>
</evidence>
<dbReference type="PANTHER" id="PTHR43065:SF49">
    <property type="entry name" value="HISTIDINE KINASE"/>
    <property type="match status" value="1"/>
</dbReference>
<name>A0A0J9E816_9RHOB</name>
<dbReference type="SMART" id="SM00387">
    <property type="entry name" value="HATPase_c"/>
    <property type="match status" value="1"/>
</dbReference>
<proteinExistence type="predicted"/>
<dbReference type="Gene3D" id="1.10.287.130">
    <property type="match status" value="1"/>
</dbReference>
<organism evidence="6 7">
    <name type="scientific">Candidatus Rhodobacter oscarellae</name>
    <dbReference type="NCBI Taxonomy" id="1675527"/>
    <lineage>
        <taxon>Bacteria</taxon>
        <taxon>Pseudomonadati</taxon>
        <taxon>Pseudomonadota</taxon>
        <taxon>Alphaproteobacteria</taxon>
        <taxon>Rhodobacterales</taxon>
        <taxon>Rhodobacter group</taxon>
        <taxon>Rhodobacter</taxon>
    </lineage>
</organism>
<evidence type="ECO:0000256" key="1">
    <source>
        <dbReference type="ARBA" id="ARBA00000085"/>
    </source>
</evidence>
<comment type="caution">
    <text evidence="6">The sequence shown here is derived from an EMBL/GenBank/DDBJ whole genome shotgun (WGS) entry which is preliminary data.</text>
</comment>
<reference evidence="6 7" key="1">
    <citation type="submission" date="2015-06" db="EMBL/GenBank/DDBJ databases">
        <title>Draft genome sequence of an Alphaproteobacteria species associated to the Mediterranean sponge Oscarella lobularis.</title>
        <authorList>
            <person name="Jourda C."/>
            <person name="Santini S."/>
            <person name="Claverie J.-M."/>
        </authorList>
    </citation>
    <scope>NUCLEOTIDE SEQUENCE [LARGE SCALE GENOMIC DNA]</scope>
    <source>
        <strain evidence="6">IGS</strain>
    </source>
</reference>
<dbReference type="Gene3D" id="3.30.565.10">
    <property type="entry name" value="Histidine kinase-like ATPase, C-terminal domain"/>
    <property type="match status" value="1"/>
</dbReference>
<dbReference type="Pfam" id="PF00512">
    <property type="entry name" value="HisKA"/>
    <property type="match status" value="1"/>
</dbReference>
<dbReference type="PRINTS" id="PR00344">
    <property type="entry name" value="BCTRLSENSOR"/>
</dbReference>
<dbReference type="CDD" id="cd00082">
    <property type="entry name" value="HisKA"/>
    <property type="match status" value="1"/>
</dbReference>